<evidence type="ECO:0000256" key="1">
    <source>
        <dbReference type="ARBA" id="ARBA00023015"/>
    </source>
</evidence>
<keyword evidence="4" id="KW-0539">Nucleus</keyword>
<dbReference type="PANTHER" id="PTHR31719">
    <property type="entry name" value="NAC TRANSCRIPTION FACTOR 56"/>
    <property type="match status" value="1"/>
</dbReference>
<evidence type="ECO:0000259" key="6">
    <source>
        <dbReference type="PROSITE" id="PS51005"/>
    </source>
</evidence>
<dbReference type="Pfam" id="PF02365">
    <property type="entry name" value="NAM"/>
    <property type="match status" value="1"/>
</dbReference>
<sequence length="399" mass="44774">MVSVEQQQRVAMLKYLNSFPPGYRFCPTDKELVLDYLKNKVMNKPLPPNKIMDINLYNHGPQDLSAIYREKMRIEQEEKTLYFFTPRDRKYPKGTRPNRAAGRGYWKATGVDNIIGRKENPIGYRKSLVYYQGYPKKSKKTNWIMHEYRIDHKSPARSSTAAPHDMKLDDWVLCKVYLKDKKSDKDNREATSINTDATSTNPSISSSISQSPPLLMQTTYNYSNVPYVHGSTSSATPPLHQGNNNLANINHAANSSVPPLLMQTTYYSNVPYVHGSTSSATPPLHQGNNNLANINHAASSSVPLLQSNNNVANINLGATSSAPPLQSNNNVANINFGATSSAAPPMETINCSNVMLDQQFFHDYDYTSSLFEEVWNNCLVDLPVVEFPPSNFDDVKDRP</sequence>
<dbReference type="GO" id="GO:0003677">
    <property type="term" value="F:DNA binding"/>
    <property type="evidence" value="ECO:0007669"/>
    <property type="project" value="UniProtKB-KW"/>
</dbReference>
<evidence type="ECO:0000313" key="7">
    <source>
        <dbReference type="EMBL" id="KAK9181311.1"/>
    </source>
</evidence>
<keyword evidence="2" id="KW-0238">DNA-binding</keyword>
<dbReference type="EMBL" id="JBCGBO010000024">
    <property type="protein sequence ID" value="KAK9181311.1"/>
    <property type="molecule type" value="Genomic_DNA"/>
</dbReference>
<proteinExistence type="predicted"/>
<feature type="compositionally biased region" description="Polar residues" evidence="5">
    <location>
        <begin position="190"/>
        <end position="201"/>
    </location>
</feature>
<keyword evidence="1" id="KW-0805">Transcription regulation</keyword>
<feature type="domain" description="NAC" evidence="6">
    <location>
        <begin position="19"/>
        <end position="179"/>
    </location>
</feature>
<organism evidence="7 8">
    <name type="scientific">Citrus x changshan-huyou</name>
    <dbReference type="NCBI Taxonomy" id="2935761"/>
    <lineage>
        <taxon>Eukaryota</taxon>
        <taxon>Viridiplantae</taxon>
        <taxon>Streptophyta</taxon>
        <taxon>Embryophyta</taxon>
        <taxon>Tracheophyta</taxon>
        <taxon>Spermatophyta</taxon>
        <taxon>Magnoliopsida</taxon>
        <taxon>eudicotyledons</taxon>
        <taxon>Gunneridae</taxon>
        <taxon>Pentapetalae</taxon>
        <taxon>rosids</taxon>
        <taxon>malvids</taxon>
        <taxon>Sapindales</taxon>
        <taxon>Rutaceae</taxon>
        <taxon>Aurantioideae</taxon>
        <taxon>Citrus</taxon>
    </lineage>
</organism>
<evidence type="ECO:0000256" key="5">
    <source>
        <dbReference type="SAM" id="MobiDB-lite"/>
    </source>
</evidence>
<reference evidence="7 8" key="1">
    <citation type="submission" date="2024-05" db="EMBL/GenBank/DDBJ databases">
        <title>Haplotype-resolved chromosome-level genome assembly of Huyou (Citrus changshanensis).</title>
        <authorList>
            <person name="Miao C."/>
            <person name="Chen W."/>
            <person name="Wu Y."/>
            <person name="Wang L."/>
            <person name="Zhao S."/>
            <person name="Grierson D."/>
            <person name="Xu C."/>
            <person name="Chen K."/>
        </authorList>
    </citation>
    <scope>NUCLEOTIDE SEQUENCE [LARGE SCALE GENOMIC DNA]</scope>
    <source>
        <strain evidence="7">01-14</strain>
        <tissue evidence="7">Leaf</tissue>
    </source>
</reference>
<dbReference type="PANTHER" id="PTHR31719:SF179">
    <property type="entry name" value="OS08G0148400 PROTEIN"/>
    <property type="match status" value="1"/>
</dbReference>
<keyword evidence="8" id="KW-1185">Reference proteome</keyword>
<evidence type="ECO:0000256" key="2">
    <source>
        <dbReference type="ARBA" id="ARBA00023125"/>
    </source>
</evidence>
<dbReference type="AlphaFoldDB" id="A0AAP0QBA1"/>
<feature type="region of interest" description="Disordered" evidence="5">
    <location>
        <begin position="184"/>
        <end position="210"/>
    </location>
</feature>
<dbReference type="InterPro" id="IPR036093">
    <property type="entry name" value="NAC_dom_sf"/>
</dbReference>
<name>A0AAP0QBA1_9ROSI</name>
<keyword evidence="3" id="KW-0804">Transcription</keyword>
<evidence type="ECO:0000313" key="8">
    <source>
        <dbReference type="Proteomes" id="UP001428341"/>
    </source>
</evidence>
<dbReference type="SUPFAM" id="SSF101941">
    <property type="entry name" value="NAC domain"/>
    <property type="match status" value="1"/>
</dbReference>
<gene>
    <name evidence="7" type="ORF">WN944_024448</name>
</gene>
<dbReference type="Gene3D" id="2.170.150.80">
    <property type="entry name" value="NAC domain"/>
    <property type="match status" value="1"/>
</dbReference>
<evidence type="ECO:0000256" key="4">
    <source>
        <dbReference type="ARBA" id="ARBA00023242"/>
    </source>
</evidence>
<dbReference type="PROSITE" id="PS51005">
    <property type="entry name" value="NAC"/>
    <property type="match status" value="1"/>
</dbReference>
<comment type="caution">
    <text evidence="7">The sequence shown here is derived from an EMBL/GenBank/DDBJ whole genome shotgun (WGS) entry which is preliminary data.</text>
</comment>
<evidence type="ECO:0000256" key="3">
    <source>
        <dbReference type="ARBA" id="ARBA00023163"/>
    </source>
</evidence>
<protein>
    <recommendedName>
        <fullName evidence="6">NAC domain-containing protein</fullName>
    </recommendedName>
</protein>
<dbReference type="GO" id="GO:0006355">
    <property type="term" value="P:regulation of DNA-templated transcription"/>
    <property type="evidence" value="ECO:0007669"/>
    <property type="project" value="InterPro"/>
</dbReference>
<accession>A0AAP0QBA1</accession>
<dbReference type="Proteomes" id="UP001428341">
    <property type="component" value="Unassembled WGS sequence"/>
</dbReference>
<dbReference type="InterPro" id="IPR003441">
    <property type="entry name" value="NAC-dom"/>
</dbReference>